<organism evidence="2">
    <name type="scientific">freshwater metagenome</name>
    <dbReference type="NCBI Taxonomy" id="449393"/>
    <lineage>
        <taxon>unclassified sequences</taxon>
        <taxon>metagenomes</taxon>
        <taxon>ecological metagenomes</taxon>
    </lineage>
</organism>
<protein>
    <submittedName>
        <fullName evidence="2">Unannotated protein</fullName>
    </submittedName>
</protein>
<dbReference type="PRINTS" id="PR00080">
    <property type="entry name" value="SDRFAMILY"/>
</dbReference>
<evidence type="ECO:0000313" key="2">
    <source>
        <dbReference type="EMBL" id="CAB4572317.1"/>
    </source>
</evidence>
<comment type="similarity">
    <text evidence="1">Belongs to the short-chain dehydrogenases/reductases (SDR) family.</text>
</comment>
<name>A0A6J6E825_9ZZZZ</name>
<dbReference type="FunFam" id="3.40.50.720:FF:000084">
    <property type="entry name" value="Short-chain dehydrogenase reductase"/>
    <property type="match status" value="1"/>
</dbReference>
<dbReference type="PANTHER" id="PTHR42760">
    <property type="entry name" value="SHORT-CHAIN DEHYDROGENASES/REDUCTASES FAMILY MEMBER"/>
    <property type="match status" value="1"/>
</dbReference>
<reference evidence="2" key="1">
    <citation type="submission" date="2020-05" db="EMBL/GenBank/DDBJ databases">
        <authorList>
            <person name="Chiriac C."/>
            <person name="Salcher M."/>
            <person name="Ghai R."/>
            <person name="Kavagutti S V."/>
        </authorList>
    </citation>
    <scope>NUCLEOTIDE SEQUENCE</scope>
</reference>
<dbReference type="PANTHER" id="PTHR42760:SF124">
    <property type="entry name" value="SHORT-CHAIN DEHYDROGENASE_REDUCTASE"/>
    <property type="match status" value="1"/>
</dbReference>
<dbReference type="InterPro" id="IPR036291">
    <property type="entry name" value="NAD(P)-bd_dom_sf"/>
</dbReference>
<dbReference type="Pfam" id="PF13561">
    <property type="entry name" value="adh_short_C2"/>
    <property type="match status" value="1"/>
</dbReference>
<dbReference type="EMBL" id="CAEZTT010000026">
    <property type="protein sequence ID" value="CAB4572317.1"/>
    <property type="molecule type" value="Genomic_DNA"/>
</dbReference>
<accession>A0A6J6E825</accession>
<sequence>MGLEMFDLTGRVAMVSGAASGMGKAMATAVAEAGADVLLVDFNKEGVERTARELGYLGRKIVTAVCDVSDLESIDKLWQTLDKEYGRIDFLGNVAGNGAIGKPEEIEIDTIKQVLQNLVVGRFYMCQQAGKRMLRQGKGSIVNIGSLASMNALGRGHIAYSMSMGAVIQMTRELSTEWSSRGVRVNAILPGQVMNPGMEKRIADDPKIKETWLRGLPIGRLGQPDEIKGLAVLLASDASSFITGALIPFDGGNLAKNAGGSHPGMPGN</sequence>
<gene>
    <name evidence="2" type="ORF">UFOPK1726_00354</name>
</gene>
<dbReference type="SUPFAM" id="SSF51735">
    <property type="entry name" value="NAD(P)-binding Rossmann-fold domains"/>
    <property type="match status" value="1"/>
</dbReference>
<dbReference type="GO" id="GO:0016616">
    <property type="term" value="F:oxidoreductase activity, acting on the CH-OH group of donors, NAD or NADP as acceptor"/>
    <property type="evidence" value="ECO:0007669"/>
    <property type="project" value="TreeGrafter"/>
</dbReference>
<dbReference type="Gene3D" id="3.40.50.720">
    <property type="entry name" value="NAD(P)-binding Rossmann-like Domain"/>
    <property type="match status" value="1"/>
</dbReference>
<dbReference type="AlphaFoldDB" id="A0A6J6E825"/>
<proteinExistence type="inferred from homology"/>
<dbReference type="PRINTS" id="PR00081">
    <property type="entry name" value="GDHRDH"/>
</dbReference>
<evidence type="ECO:0000256" key="1">
    <source>
        <dbReference type="ARBA" id="ARBA00006484"/>
    </source>
</evidence>
<dbReference type="InterPro" id="IPR002347">
    <property type="entry name" value="SDR_fam"/>
</dbReference>